<gene>
    <name evidence="1" type="ORF">LEP1GSC172_1606</name>
</gene>
<evidence type="ECO:0000313" key="1">
    <source>
        <dbReference type="EMBL" id="EMO55117.1"/>
    </source>
</evidence>
<comment type="caution">
    <text evidence="1">The sequence shown here is derived from an EMBL/GenBank/DDBJ whole genome shotgun (WGS) entry which is preliminary data.</text>
</comment>
<dbReference type="EMBL" id="AKWD02000014">
    <property type="protein sequence ID" value="EMO55117.1"/>
    <property type="molecule type" value="Genomic_DNA"/>
</dbReference>
<sequence length="44" mass="5204">MDFRDKVVVRIFRMGLAKIVISKFCNRSPIFKNKTVRLGFIIVF</sequence>
<accession>M6VCD8</accession>
<reference evidence="1 2" key="1">
    <citation type="submission" date="2013-01" db="EMBL/GenBank/DDBJ databases">
        <authorList>
            <person name="Harkins D.M."/>
            <person name="Durkin A.S."/>
            <person name="Brinkac L.M."/>
            <person name="Haft D.H."/>
            <person name="Selengut J.D."/>
            <person name="Sanka R."/>
            <person name="DePew J."/>
            <person name="Purushe J."/>
            <person name="Matthias M.A."/>
            <person name="Vinetz J.M."/>
            <person name="Sutton G.G."/>
            <person name="Nierman W.C."/>
            <person name="Fouts D.E."/>
        </authorList>
    </citation>
    <scope>NUCLEOTIDE SEQUENCE [LARGE SCALE GENOMIC DNA]</scope>
    <source>
        <strain evidence="1 2">HAI1536</strain>
    </source>
</reference>
<protein>
    <submittedName>
        <fullName evidence="1">Uncharacterized protein</fullName>
    </submittedName>
</protein>
<organism evidence="1 2">
    <name type="scientific">Leptospira noguchii</name>
    <dbReference type="NCBI Taxonomy" id="28182"/>
    <lineage>
        <taxon>Bacteria</taxon>
        <taxon>Pseudomonadati</taxon>
        <taxon>Spirochaetota</taxon>
        <taxon>Spirochaetia</taxon>
        <taxon>Leptospirales</taxon>
        <taxon>Leptospiraceae</taxon>
        <taxon>Leptospira</taxon>
    </lineage>
</organism>
<evidence type="ECO:0000313" key="2">
    <source>
        <dbReference type="Proteomes" id="UP000012112"/>
    </source>
</evidence>
<proteinExistence type="predicted"/>
<name>M6VCD8_9LEPT</name>
<dbReference type="Proteomes" id="UP000012112">
    <property type="component" value="Unassembled WGS sequence"/>
</dbReference>
<dbReference type="AlphaFoldDB" id="M6VCD8"/>